<proteinExistence type="predicted"/>
<dbReference type="EMBL" id="QPKB01000003">
    <property type="protein sequence ID" value="RWR78579.1"/>
    <property type="molecule type" value="Genomic_DNA"/>
</dbReference>
<organism evidence="2 3">
    <name type="scientific">Cinnamomum micranthum f. kanehirae</name>
    <dbReference type="NCBI Taxonomy" id="337451"/>
    <lineage>
        <taxon>Eukaryota</taxon>
        <taxon>Viridiplantae</taxon>
        <taxon>Streptophyta</taxon>
        <taxon>Embryophyta</taxon>
        <taxon>Tracheophyta</taxon>
        <taxon>Spermatophyta</taxon>
        <taxon>Magnoliopsida</taxon>
        <taxon>Magnoliidae</taxon>
        <taxon>Laurales</taxon>
        <taxon>Lauraceae</taxon>
        <taxon>Cinnamomum</taxon>
    </lineage>
</organism>
<evidence type="ECO:0000256" key="1">
    <source>
        <dbReference type="SAM" id="MobiDB-lite"/>
    </source>
</evidence>
<protein>
    <submittedName>
        <fullName evidence="2">Uncharacterized protein</fullName>
    </submittedName>
</protein>
<name>A0A3S3N0M7_9MAGN</name>
<keyword evidence="3" id="KW-1185">Reference proteome</keyword>
<feature type="compositionally biased region" description="Basic and acidic residues" evidence="1">
    <location>
        <begin position="39"/>
        <end position="57"/>
    </location>
</feature>
<feature type="region of interest" description="Disordered" evidence="1">
    <location>
        <begin position="39"/>
        <end position="82"/>
    </location>
</feature>
<dbReference type="AlphaFoldDB" id="A0A3S3N0M7"/>
<evidence type="ECO:0000313" key="2">
    <source>
        <dbReference type="EMBL" id="RWR78579.1"/>
    </source>
</evidence>
<feature type="compositionally biased region" description="Polar residues" evidence="1">
    <location>
        <begin position="71"/>
        <end position="82"/>
    </location>
</feature>
<evidence type="ECO:0000313" key="3">
    <source>
        <dbReference type="Proteomes" id="UP000283530"/>
    </source>
</evidence>
<accession>A0A3S3N0M7</accession>
<gene>
    <name evidence="2" type="ORF">CKAN_00711800</name>
</gene>
<dbReference type="Proteomes" id="UP000283530">
    <property type="component" value="Unassembled WGS sequence"/>
</dbReference>
<sequence>MLLEPSLLQRGFLGYYFPEVSGQNEIDGGLALLVHPSTDRPRKADAAARTDRPHTDDAAATVGKRAGTYHTRPTQQHASTRL</sequence>
<comment type="caution">
    <text evidence="2">The sequence shown here is derived from an EMBL/GenBank/DDBJ whole genome shotgun (WGS) entry which is preliminary data.</text>
</comment>
<reference evidence="2 3" key="1">
    <citation type="journal article" date="2019" name="Nat. Plants">
        <title>Stout camphor tree genome fills gaps in understanding of flowering plant genome evolution.</title>
        <authorList>
            <person name="Chaw S.M."/>
            <person name="Liu Y.C."/>
            <person name="Wu Y.W."/>
            <person name="Wang H.Y."/>
            <person name="Lin C.I."/>
            <person name="Wu C.S."/>
            <person name="Ke H.M."/>
            <person name="Chang L.Y."/>
            <person name="Hsu C.Y."/>
            <person name="Yang H.T."/>
            <person name="Sudianto E."/>
            <person name="Hsu M.H."/>
            <person name="Wu K.P."/>
            <person name="Wang L.N."/>
            <person name="Leebens-Mack J.H."/>
            <person name="Tsai I.J."/>
        </authorList>
    </citation>
    <scope>NUCLEOTIDE SEQUENCE [LARGE SCALE GENOMIC DNA]</scope>
    <source>
        <strain evidence="3">cv. Chaw 1501</strain>
        <tissue evidence="2">Young leaves</tissue>
    </source>
</reference>